<keyword evidence="2" id="KW-1185">Reference proteome</keyword>
<dbReference type="Proteomes" id="UP000288168">
    <property type="component" value="Unassembled WGS sequence"/>
</dbReference>
<reference evidence="1 2" key="1">
    <citation type="submission" date="2017-06" db="EMBL/GenBank/DDBJ databases">
        <title>Comparative genomic analysis of Ambrosia Fusariam Clade fungi.</title>
        <authorList>
            <person name="Stajich J.E."/>
            <person name="Carrillo J."/>
            <person name="Kijimoto T."/>
            <person name="Eskalen A."/>
            <person name="O'Donnell K."/>
            <person name="Kasson M."/>
        </authorList>
    </citation>
    <scope>NUCLEOTIDE SEQUENCE [LARGE SCALE GENOMIC DNA]</scope>
    <source>
        <strain evidence="1 2">NRRL62584</strain>
    </source>
</reference>
<protein>
    <submittedName>
        <fullName evidence="1">Uncharacterized protein</fullName>
    </submittedName>
</protein>
<dbReference type="OrthoDB" id="5103944at2759"/>
<evidence type="ECO:0000313" key="2">
    <source>
        <dbReference type="Proteomes" id="UP000288168"/>
    </source>
</evidence>
<gene>
    <name evidence="1" type="ORF">CEP54_015616</name>
</gene>
<sequence length="177" mass="20437">MSLLANKDALRAYVRGAMVLNSLKVKAIKGKEEKEEDRQVPRAKPSSINNLEFWHEVERGLGTMERAHRFLDENTSNEEYRQLFAVFCRFRARESALFGPASRIQIHREQPKTPHMPSHYYLRPKRAGILWVYGSQVGYIGKESSRILGELCSLRAFLQCYELPSLQAWESAQSAQH</sequence>
<organism evidence="1 2">
    <name type="scientific">Fusarium duplospermum</name>
    <dbReference type="NCBI Taxonomy" id="1325734"/>
    <lineage>
        <taxon>Eukaryota</taxon>
        <taxon>Fungi</taxon>
        <taxon>Dikarya</taxon>
        <taxon>Ascomycota</taxon>
        <taxon>Pezizomycotina</taxon>
        <taxon>Sordariomycetes</taxon>
        <taxon>Hypocreomycetidae</taxon>
        <taxon>Hypocreales</taxon>
        <taxon>Nectriaceae</taxon>
        <taxon>Fusarium</taxon>
        <taxon>Fusarium solani species complex</taxon>
    </lineage>
</organism>
<name>A0A428NMQ4_9HYPO</name>
<accession>A0A428NMQ4</accession>
<proteinExistence type="predicted"/>
<dbReference type="AlphaFoldDB" id="A0A428NMQ4"/>
<comment type="caution">
    <text evidence="1">The sequence shown here is derived from an EMBL/GenBank/DDBJ whole genome shotgun (WGS) entry which is preliminary data.</text>
</comment>
<dbReference type="EMBL" id="NKCI01000385">
    <property type="protein sequence ID" value="RSL42071.1"/>
    <property type="molecule type" value="Genomic_DNA"/>
</dbReference>
<evidence type="ECO:0000313" key="1">
    <source>
        <dbReference type="EMBL" id="RSL42071.1"/>
    </source>
</evidence>